<dbReference type="Proteomes" id="UP000054279">
    <property type="component" value="Unassembled WGS sequence"/>
</dbReference>
<dbReference type="EMBL" id="KN837571">
    <property type="protein sequence ID" value="KIJ23881.1"/>
    <property type="molecule type" value="Genomic_DNA"/>
</dbReference>
<sequence length="166" mass="18938">MRSIKLGALVGIPTARCSQLRQSKIQRNPVASKRRKETEDSELVIGDHTHFAQSLKQSNKAEVDVLKDKYFDRICMYHFDRNRRSRKQPLSKQSFLLAAQLEPPQQHARPSNPANVAAALTIASAKKKRNIIDVRPLSEKLEPSTKALKLEIAKESFKRRTSSRQH</sequence>
<dbReference type="HOGENOM" id="CLU_1603801_0_0_1"/>
<accession>A0A0C9UEJ6</accession>
<reference evidence="1 2" key="1">
    <citation type="submission" date="2014-06" db="EMBL/GenBank/DDBJ databases">
        <title>Evolutionary Origins and Diversification of the Mycorrhizal Mutualists.</title>
        <authorList>
            <consortium name="DOE Joint Genome Institute"/>
            <consortium name="Mycorrhizal Genomics Consortium"/>
            <person name="Kohler A."/>
            <person name="Kuo A."/>
            <person name="Nagy L.G."/>
            <person name="Floudas D."/>
            <person name="Copeland A."/>
            <person name="Barry K.W."/>
            <person name="Cichocki N."/>
            <person name="Veneault-Fourrey C."/>
            <person name="LaButti K."/>
            <person name="Lindquist E.A."/>
            <person name="Lipzen A."/>
            <person name="Lundell T."/>
            <person name="Morin E."/>
            <person name="Murat C."/>
            <person name="Riley R."/>
            <person name="Ohm R."/>
            <person name="Sun H."/>
            <person name="Tunlid A."/>
            <person name="Henrissat B."/>
            <person name="Grigoriev I.V."/>
            <person name="Hibbett D.S."/>
            <person name="Martin F."/>
        </authorList>
    </citation>
    <scope>NUCLEOTIDE SEQUENCE [LARGE SCALE GENOMIC DNA]</scope>
    <source>
        <strain evidence="1 2">SS14</strain>
    </source>
</reference>
<keyword evidence="2" id="KW-1185">Reference proteome</keyword>
<gene>
    <name evidence="1" type="ORF">M422DRAFT_786040</name>
</gene>
<evidence type="ECO:0000313" key="1">
    <source>
        <dbReference type="EMBL" id="KIJ23881.1"/>
    </source>
</evidence>
<name>A0A0C9UEJ6_SPHS4</name>
<organism evidence="1 2">
    <name type="scientific">Sphaerobolus stellatus (strain SS14)</name>
    <dbReference type="NCBI Taxonomy" id="990650"/>
    <lineage>
        <taxon>Eukaryota</taxon>
        <taxon>Fungi</taxon>
        <taxon>Dikarya</taxon>
        <taxon>Basidiomycota</taxon>
        <taxon>Agaricomycotina</taxon>
        <taxon>Agaricomycetes</taxon>
        <taxon>Phallomycetidae</taxon>
        <taxon>Geastrales</taxon>
        <taxon>Sphaerobolaceae</taxon>
        <taxon>Sphaerobolus</taxon>
    </lineage>
</organism>
<proteinExistence type="predicted"/>
<evidence type="ECO:0000313" key="2">
    <source>
        <dbReference type="Proteomes" id="UP000054279"/>
    </source>
</evidence>
<dbReference type="AlphaFoldDB" id="A0A0C9UEJ6"/>
<protein>
    <submittedName>
        <fullName evidence="1">Uncharacterized protein</fullName>
    </submittedName>
</protein>